<protein>
    <recommendedName>
        <fullName evidence="12">Peptidase M48 domain-containing protein</fullName>
    </recommendedName>
</protein>
<keyword evidence="6 10" id="KW-0862">Zinc</keyword>
<evidence type="ECO:0000256" key="7">
    <source>
        <dbReference type="ARBA" id="ARBA00022989"/>
    </source>
</evidence>
<dbReference type="GO" id="GO:0046872">
    <property type="term" value="F:metal ion binding"/>
    <property type="evidence" value="ECO:0007669"/>
    <property type="project" value="UniProtKB-KW"/>
</dbReference>
<sequence>MLLEQLPTSGTVAEFGTGDGSFAESINRITRPETLSLVDQCESSEERQAVKRRFSEQGDTVRLRDAEPITVLRETDTDSLDWVYINSFHECKATLAELKESQRAVTDDGYTTGDDYKIVNGVIPAVHQMVRRLCRDMNIEVPRLMVMDMGVPNAFAVGRKGAGVVVVSSELMQLLDNDELEGVIAHELAHIKNRDVITMVVGQSIGMLVGYVAYFAVLFSGERNIGSWLMAMVASSLANALVMVFVLAISRYREYVADADARRAIGTGEPLARALEKISRGAEGRESAVDDSMNALCIFNADKGLFEKLFSTHPPTEKRIQRLRS</sequence>
<comment type="caution">
    <text evidence="13">The sequence shown here is derived from an EMBL/GenBank/DDBJ whole genome shotgun (WGS) entry which is preliminary data.</text>
</comment>
<feature type="domain" description="Peptidase M48" evidence="12">
    <location>
        <begin position="125"/>
        <end position="324"/>
    </location>
</feature>
<evidence type="ECO:0000256" key="6">
    <source>
        <dbReference type="ARBA" id="ARBA00022833"/>
    </source>
</evidence>
<gene>
    <name evidence="13" type="ORF">GCM10009067_27090</name>
</gene>
<evidence type="ECO:0000259" key="12">
    <source>
        <dbReference type="Pfam" id="PF01435"/>
    </source>
</evidence>
<dbReference type="InterPro" id="IPR050083">
    <property type="entry name" value="HtpX_protease"/>
</dbReference>
<keyword evidence="9 11" id="KW-0472">Membrane</keyword>
<evidence type="ECO:0000256" key="4">
    <source>
        <dbReference type="ARBA" id="ARBA00022723"/>
    </source>
</evidence>
<evidence type="ECO:0000313" key="13">
    <source>
        <dbReference type="EMBL" id="GGK73370.1"/>
    </source>
</evidence>
<evidence type="ECO:0000256" key="5">
    <source>
        <dbReference type="ARBA" id="ARBA00022801"/>
    </source>
</evidence>
<dbReference type="Gene3D" id="3.30.2010.10">
    <property type="entry name" value="Metalloproteases ('zincins'), catalytic domain"/>
    <property type="match status" value="1"/>
</dbReference>
<keyword evidence="3 11" id="KW-0812">Transmembrane</keyword>
<comment type="similarity">
    <text evidence="10">Belongs to the peptidase M48 family.</text>
</comment>
<name>A0A830EZX3_9EURY</name>
<keyword evidence="4" id="KW-0479">Metal-binding</keyword>
<keyword evidence="7 11" id="KW-1133">Transmembrane helix</keyword>
<keyword evidence="1" id="KW-1003">Cell membrane</keyword>
<dbReference type="Proteomes" id="UP000614221">
    <property type="component" value="Unassembled WGS sequence"/>
</dbReference>
<feature type="transmembrane region" description="Helical" evidence="11">
    <location>
        <begin position="225"/>
        <end position="249"/>
    </location>
</feature>
<dbReference type="InterPro" id="IPR001915">
    <property type="entry name" value="Peptidase_M48"/>
</dbReference>
<feature type="transmembrane region" description="Helical" evidence="11">
    <location>
        <begin position="196"/>
        <end position="219"/>
    </location>
</feature>
<dbReference type="AlphaFoldDB" id="A0A830EZX3"/>
<evidence type="ECO:0000256" key="3">
    <source>
        <dbReference type="ARBA" id="ARBA00022692"/>
    </source>
</evidence>
<evidence type="ECO:0000256" key="1">
    <source>
        <dbReference type="ARBA" id="ARBA00022475"/>
    </source>
</evidence>
<keyword evidence="5 10" id="KW-0378">Hydrolase</keyword>
<evidence type="ECO:0000256" key="2">
    <source>
        <dbReference type="ARBA" id="ARBA00022670"/>
    </source>
</evidence>
<evidence type="ECO:0000256" key="11">
    <source>
        <dbReference type="SAM" id="Phobius"/>
    </source>
</evidence>
<dbReference type="GO" id="GO:0006508">
    <property type="term" value="P:proteolysis"/>
    <property type="evidence" value="ECO:0007669"/>
    <property type="project" value="UniProtKB-KW"/>
</dbReference>
<evidence type="ECO:0000256" key="10">
    <source>
        <dbReference type="RuleBase" id="RU003983"/>
    </source>
</evidence>
<evidence type="ECO:0000313" key="14">
    <source>
        <dbReference type="Proteomes" id="UP000614221"/>
    </source>
</evidence>
<dbReference type="RefSeq" id="WP_229775314.1">
    <property type="nucleotide sequence ID" value="NZ_BMPD01000004.1"/>
</dbReference>
<dbReference type="PANTHER" id="PTHR43221:SF2">
    <property type="entry name" value="PROTEASE HTPX HOMOLOG"/>
    <property type="match status" value="1"/>
</dbReference>
<reference evidence="13" key="2">
    <citation type="submission" date="2020-09" db="EMBL/GenBank/DDBJ databases">
        <authorList>
            <person name="Sun Q."/>
            <person name="Ohkuma M."/>
        </authorList>
    </citation>
    <scope>NUCLEOTIDE SEQUENCE</scope>
    <source>
        <strain evidence="13">JCM 19018</strain>
    </source>
</reference>
<dbReference type="EMBL" id="BMPD01000004">
    <property type="protein sequence ID" value="GGK73370.1"/>
    <property type="molecule type" value="Genomic_DNA"/>
</dbReference>
<keyword evidence="8 10" id="KW-0482">Metalloprotease</keyword>
<reference evidence="13" key="1">
    <citation type="journal article" date="2014" name="Int. J. Syst. Evol. Microbiol.">
        <title>Complete genome sequence of Corynebacterium casei LMG S-19264T (=DSM 44701T), isolated from a smear-ripened cheese.</title>
        <authorList>
            <consortium name="US DOE Joint Genome Institute (JGI-PGF)"/>
            <person name="Walter F."/>
            <person name="Albersmeier A."/>
            <person name="Kalinowski J."/>
            <person name="Ruckert C."/>
        </authorList>
    </citation>
    <scope>NUCLEOTIDE SEQUENCE</scope>
    <source>
        <strain evidence="13">JCM 19018</strain>
    </source>
</reference>
<evidence type="ECO:0000256" key="8">
    <source>
        <dbReference type="ARBA" id="ARBA00023049"/>
    </source>
</evidence>
<comment type="cofactor">
    <cofactor evidence="10">
        <name>Zn(2+)</name>
        <dbReference type="ChEBI" id="CHEBI:29105"/>
    </cofactor>
    <text evidence="10">Binds 1 zinc ion per subunit.</text>
</comment>
<organism evidence="13 14">
    <name type="scientific">Haloarcula sebkhae</name>
    <dbReference type="NCBI Taxonomy" id="932660"/>
    <lineage>
        <taxon>Archaea</taxon>
        <taxon>Methanobacteriati</taxon>
        <taxon>Methanobacteriota</taxon>
        <taxon>Stenosarchaea group</taxon>
        <taxon>Halobacteria</taxon>
        <taxon>Halobacteriales</taxon>
        <taxon>Haloarculaceae</taxon>
        <taxon>Haloarcula</taxon>
    </lineage>
</organism>
<dbReference type="PANTHER" id="PTHR43221">
    <property type="entry name" value="PROTEASE HTPX"/>
    <property type="match status" value="1"/>
</dbReference>
<dbReference type="GO" id="GO:0004222">
    <property type="term" value="F:metalloendopeptidase activity"/>
    <property type="evidence" value="ECO:0007669"/>
    <property type="project" value="InterPro"/>
</dbReference>
<proteinExistence type="inferred from homology"/>
<keyword evidence="2 10" id="KW-0645">Protease</keyword>
<dbReference type="Pfam" id="PF01435">
    <property type="entry name" value="Peptidase_M48"/>
    <property type="match status" value="1"/>
</dbReference>
<evidence type="ECO:0000256" key="9">
    <source>
        <dbReference type="ARBA" id="ARBA00023136"/>
    </source>
</evidence>
<accession>A0A830EZX3</accession>